<evidence type="ECO:0000313" key="3">
    <source>
        <dbReference type="EMBL" id="ERJ57728.1"/>
    </source>
</evidence>
<feature type="domain" description="Glycosyl transferase family 1" evidence="1">
    <location>
        <begin position="192"/>
        <end position="331"/>
    </location>
</feature>
<dbReference type="Pfam" id="PF00534">
    <property type="entry name" value="Glycos_transf_1"/>
    <property type="match status" value="1"/>
</dbReference>
<dbReference type="eggNOG" id="COG0438">
    <property type="taxonomic scope" value="Bacteria"/>
</dbReference>
<dbReference type="OrthoDB" id="7560678at2"/>
<reference evidence="3 4" key="1">
    <citation type="journal article" date="2013" name="Genome Announc.">
        <title>The Draft Genome Sequence of Sphingomonas paucimobilis Strain HER1398 (Proteobacteria), Host to the Giant PAU Phage, Indicates That It Is a Member of the Genus Sphingobacterium (Bacteroidetes).</title>
        <authorList>
            <person name="White R.A.III."/>
            <person name="Suttle C.A."/>
        </authorList>
    </citation>
    <scope>NUCLEOTIDE SEQUENCE [LARGE SCALE GENOMIC DNA]</scope>
    <source>
        <strain evidence="3 4">HER1398</strain>
    </source>
</reference>
<keyword evidence="4" id="KW-1185">Reference proteome</keyword>
<sequence length="361" mass="41737">MKVLHIINNLGNGGAERLLVNFLPKLATKCESLELLLLTKRGSIDKYISELEAANVRVRFLSDGGSLYNPIILWYLYRFFKKNHFDIIHVHLFPSLYYLSMIQKICKLDSKFFFTEHSIVNKRLGKAKYRMLEDWIYATYTKVVVISEKIKLKLDDWFRKSDRTVLIANGIDLEKIRNLSPLDLKSYSDWKPDCIYILMAARFEYPKRHDLLVEAITHLPKRYVLLFAGEGPDIDKCRSLVKEKEVQDRVVFLGHRQDILSLMKFVNINVLLSDYEGMSGVTIEALACGRPFLGSDVFGINDVVPSGDNLVDNTDINQIVSEIINKCETNQKDLIDIQYKKANTLDISNMVENYFKLYNLS</sequence>
<accession>U2J4Y8</accession>
<protein>
    <recommendedName>
        <fullName evidence="5">Glycosyltransferase subfamily 4-like N-terminal domain-containing protein</fullName>
    </recommendedName>
</protein>
<dbReference type="InterPro" id="IPR028098">
    <property type="entry name" value="Glyco_trans_4-like_N"/>
</dbReference>
<dbReference type="STRING" id="1346330.M472_03010"/>
<gene>
    <name evidence="3" type="ORF">M472_03010</name>
</gene>
<dbReference type="PATRIC" id="fig|1346330.5.peg.3698"/>
<dbReference type="AlphaFoldDB" id="U2J4Y8"/>
<dbReference type="PANTHER" id="PTHR12526">
    <property type="entry name" value="GLYCOSYLTRANSFERASE"/>
    <property type="match status" value="1"/>
</dbReference>
<dbReference type="InterPro" id="IPR001296">
    <property type="entry name" value="Glyco_trans_1"/>
</dbReference>
<dbReference type="EMBL" id="ATDL01000021">
    <property type="protein sequence ID" value="ERJ57728.1"/>
    <property type="molecule type" value="Genomic_DNA"/>
</dbReference>
<evidence type="ECO:0008006" key="5">
    <source>
        <dbReference type="Google" id="ProtNLM"/>
    </source>
</evidence>
<feature type="domain" description="Glycosyltransferase subfamily 4-like N-terminal" evidence="2">
    <location>
        <begin position="13"/>
        <end position="175"/>
    </location>
</feature>
<dbReference type="CDD" id="cd03811">
    <property type="entry name" value="GT4_GT28_WabH-like"/>
    <property type="match status" value="1"/>
</dbReference>
<dbReference type="RefSeq" id="WP_021071824.1">
    <property type="nucleotide sequence ID" value="NZ_ATDL01000021.1"/>
</dbReference>
<evidence type="ECO:0000313" key="4">
    <source>
        <dbReference type="Proteomes" id="UP000016584"/>
    </source>
</evidence>
<evidence type="ECO:0000259" key="1">
    <source>
        <dbReference type="Pfam" id="PF00534"/>
    </source>
</evidence>
<name>U2J4Y8_9SPHI</name>
<proteinExistence type="predicted"/>
<organism evidence="3 4">
    <name type="scientific">Sphingobacterium paucimobilis HER1398</name>
    <dbReference type="NCBI Taxonomy" id="1346330"/>
    <lineage>
        <taxon>Bacteria</taxon>
        <taxon>Pseudomonadati</taxon>
        <taxon>Bacteroidota</taxon>
        <taxon>Sphingobacteriia</taxon>
        <taxon>Sphingobacteriales</taxon>
        <taxon>Sphingobacteriaceae</taxon>
        <taxon>Sphingobacterium</taxon>
    </lineage>
</organism>
<dbReference type="Proteomes" id="UP000016584">
    <property type="component" value="Unassembled WGS sequence"/>
</dbReference>
<evidence type="ECO:0000259" key="2">
    <source>
        <dbReference type="Pfam" id="PF13439"/>
    </source>
</evidence>
<dbReference type="Pfam" id="PF13439">
    <property type="entry name" value="Glyco_transf_4"/>
    <property type="match status" value="1"/>
</dbReference>
<comment type="caution">
    <text evidence="3">The sequence shown here is derived from an EMBL/GenBank/DDBJ whole genome shotgun (WGS) entry which is preliminary data.</text>
</comment>
<dbReference type="GO" id="GO:0016757">
    <property type="term" value="F:glycosyltransferase activity"/>
    <property type="evidence" value="ECO:0007669"/>
    <property type="project" value="InterPro"/>
</dbReference>
<dbReference type="SUPFAM" id="SSF53756">
    <property type="entry name" value="UDP-Glycosyltransferase/glycogen phosphorylase"/>
    <property type="match status" value="1"/>
</dbReference>
<dbReference type="Gene3D" id="3.40.50.2000">
    <property type="entry name" value="Glycogen Phosphorylase B"/>
    <property type="match status" value="2"/>
</dbReference>